<organism evidence="1 2">
    <name type="scientific">Fusarium keratoplasticum</name>
    <dbReference type="NCBI Taxonomy" id="1328300"/>
    <lineage>
        <taxon>Eukaryota</taxon>
        <taxon>Fungi</taxon>
        <taxon>Dikarya</taxon>
        <taxon>Ascomycota</taxon>
        <taxon>Pezizomycotina</taxon>
        <taxon>Sordariomycetes</taxon>
        <taxon>Hypocreomycetidae</taxon>
        <taxon>Hypocreales</taxon>
        <taxon>Nectriaceae</taxon>
        <taxon>Fusarium</taxon>
        <taxon>Fusarium solani species complex</taxon>
    </lineage>
</organism>
<keyword evidence="2" id="KW-1185">Reference proteome</keyword>
<reference evidence="1" key="1">
    <citation type="submission" date="2022-06" db="EMBL/GenBank/DDBJ databases">
        <title>Fusarium solani species complex genomes reveal bases of compartmentalisation and animal pathogenesis.</title>
        <authorList>
            <person name="Tsai I.J."/>
        </authorList>
    </citation>
    <scope>NUCLEOTIDE SEQUENCE</scope>
    <source>
        <strain evidence="1">Fu6.1</strain>
    </source>
</reference>
<proteinExistence type="predicted"/>
<accession>A0ACC0QK19</accession>
<evidence type="ECO:0000313" key="2">
    <source>
        <dbReference type="Proteomes" id="UP001065298"/>
    </source>
</evidence>
<protein>
    <submittedName>
        <fullName evidence="1">Uncharacterized protein</fullName>
    </submittedName>
</protein>
<sequence length="480" mass="51989">MDEFSSFVNTVGVGGNPTSGLQVTQGTNPSTRQKLWDVPVASLEDVERAIASARIAFKDWSQSSWSHRQDSLVAARDILVAQRSKLATLLTKEGGKPIEFSHLEIDHSANFLQYNASQGPIEEVIIQDDNELKLSIHEKPLGVVVAICPWNYPLVLAIGKIAAALVTGNCVIVKPSPFTPYSILKVVELFQSVFPAGVLQALNGDEKLGPALCSHAGIDKISFTGSTASGKKIAEVAGRLLKPVTLELGGNNASIICPDTDPKVVAPQVALGSFMNSGQLCVASKRIFVHEDIYDEFLKVMVETVKQWKVAPTSTLESGIMLGPIQNEMQYNIVKGFFEDSSRNGYKFALGCNPKDSDDDFIIQPAIIDNPPDNALAVTGEAFGPIVPLLKWRNEDDVIRRANSDPSGLGGAVWSRDVDRAGRLADQIEAGTVWINGFERPLPQAHLSGYKESGLGGEWGRKGLLAYCKPKVIHLYKSKV</sequence>
<evidence type="ECO:0000313" key="1">
    <source>
        <dbReference type="EMBL" id="KAI8657143.1"/>
    </source>
</evidence>
<dbReference type="EMBL" id="CM046511">
    <property type="protein sequence ID" value="KAI8657143.1"/>
    <property type="molecule type" value="Genomic_DNA"/>
</dbReference>
<dbReference type="Proteomes" id="UP001065298">
    <property type="component" value="Chromosome 9"/>
</dbReference>
<comment type="caution">
    <text evidence="1">The sequence shown here is derived from an EMBL/GenBank/DDBJ whole genome shotgun (WGS) entry which is preliminary data.</text>
</comment>
<gene>
    <name evidence="1" type="ORF">NCS57_01091900</name>
</gene>
<name>A0ACC0QK19_9HYPO</name>